<keyword evidence="5 7" id="KW-0472">Membrane</keyword>
<dbReference type="InterPro" id="IPR018385">
    <property type="entry name" value="C4_dicarb_anaerob_car-like"/>
</dbReference>
<evidence type="ECO:0000256" key="3">
    <source>
        <dbReference type="ARBA" id="ARBA00022692"/>
    </source>
</evidence>
<dbReference type="AlphaFoldDB" id="A0A418KL29"/>
<comment type="subcellular location">
    <subcellularLocation>
        <location evidence="1">Cell membrane</location>
        <topology evidence="1">Multi-pass membrane protein</topology>
    </subcellularLocation>
</comment>
<keyword evidence="4 7" id="KW-1133">Transmembrane helix</keyword>
<dbReference type="InterPro" id="IPR051679">
    <property type="entry name" value="DASS-Related_Transporters"/>
</dbReference>
<accession>A0A418KL29</accession>
<proteinExistence type="predicted"/>
<feature type="transmembrane region" description="Helical" evidence="7">
    <location>
        <begin position="129"/>
        <end position="157"/>
    </location>
</feature>
<evidence type="ECO:0000256" key="2">
    <source>
        <dbReference type="ARBA" id="ARBA00022475"/>
    </source>
</evidence>
<evidence type="ECO:0000256" key="4">
    <source>
        <dbReference type="ARBA" id="ARBA00022989"/>
    </source>
</evidence>
<evidence type="ECO:0000256" key="7">
    <source>
        <dbReference type="SAM" id="Phobius"/>
    </source>
</evidence>
<evidence type="ECO:0000313" key="9">
    <source>
        <dbReference type="Proteomes" id="UP000284057"/>
    </source>
</evidence>
<dbReference type="PANTHER" id="PTHR43652">
    <property type="entry name" value="BASIC AMINO ACID ANTIPORTER YFCC-RELATED"/>
    <property type="match status" value="1"/>
</dbReference>
<feature type="region of interest" description="Disordered" evidence="6">
    <location>
        <begin position="1"/>
        <end position="39"/>
    </location>
</feature>
<sequence length="525" mass="55527">MSSDARAPDRPAVTEEPAERTAERAPSGPRPPDEQPRRGRFSLPSAYTILFALIVLTAIATWIVPAGQYALSPEGTPVPGTYEEVESNPQRIVVDSLEAPINGLYGIEDPATGNVDVFNTGTLFGAIDVALFILVIGGFIGITMQTGAIQAGIAVLVRKLHGRERWLIPILMMIFAAGGTTFGMAEESLAFYLLITTVMIAAGYDALVGATVILLGAGIGVLGSTVNPFATGIASEFADVPLTDGLWLRIAILVLCLAAGIWWVLRYAIRVRRDPSASLVADLRESSAKQIASAAPADDDSVRLAGRHKLILVVFGAAFALMVYGVVPWEDIGIDLPTLWWWFPEMTALFLLFAILIGLIGGMGEGRLTTVFVDGARDLLGVALIIGIARGITVIMNNGQITDTVLHWAETALGDVGATAFSIVMYALFLPLSFLIPSSSGLATVAMPIMAPLADFAGADRSLVVTAYQSASGLLNLVTPTSAVVMGGLAIARVPYGRYLRFVWPLLVILAAITVVMLAVGAYTT</sequence>
<dbReference type="Pfam" id="PF03606">
    <property type="entry name" value="DcuC"/>
    <property type="match status" value="1"/>
</dbReference>
<dbReference type="GO" id="GO:0005886">
    <property type="term" value="C:plasma membrane"/>
    <property type="evidence" value="ECO:0007669"/>
    <property type="project" value="UniProtKB-SubCell"/>
</dbReference>
<dbReference type="OrthoDB" id="9342495at2"/>
<organism evidence="8 9">
    <name type="scientific">Jiangella rhizosphaerae</name>
    <dbReference type="NCBI Taxonomy" id="2293569"/>
    <lineage>
        <taxon>Bacteria</taxon>
        <taxon>Bacillati</taxon>
        <taxon>Actinomycetota</taxon>
        <taxon>Actinomycetes</taxon>
        <taxon>Jiangellales</taxon>
        <taxon>Jiangellaceae</taxon>
        <taxon>Jiangella</taxon>
    </lineage>
</organism>
<gene>
    <name evidence="8" type="ORF">DY240_21540</name>
</gene>
<protein>
    <submittedName>
        <fullName evidence="8">YfcC family protein</fullName>
    </submittedName>
</protein>
<keyword evidence="9" id="KW-1185">Reference proteome</keyword>
<feature type="transmembrane region" description="Helical" evidence="7">
    <location>
        <begin position="379"/>
        <end position="396"/>
    </location>
</feature>
<feature type="transmembrane region" description="Helical" evidence="7">
    <location>
        <begin position="212"/>
        <end position="234"/>
    </location>
</feature>
<dbReference type="Proteomes" id="UP000284057">
    <property type="component" value="Unassembled WGS sequence"/>
</dbReference>
<feature type="transmembrane region" description="Helical" evidence="7">
    <location>
        <begin position="503"/>
        <end position="523"/>
    </location>
</feature>
<evidence type="ECO:0000256" key="1">
    <source>
        <dbReference type="ARBA" id="ARBA00004651"/>
    </source>
</evidence>
<evidence type="ECO:0000313" key="8">
    <source>
        <dbReference type="EMBL" id="RIQ18213.1"/>
    </source>
</evidence>
<feature type="transmembrane region" description="Helical" evidence="7">
    <location>
        <begin position="46"/>
        <end position="64"/>
    </location>
</feature>
<reference evidence="8 9" key="1">
    <citation type="submission" date="2018-09" db="EMBL/GenBank/DDBJ databases">
        <title>Isolation, diversity and antifungal activity of actinobacteria from wheat.</title>
        <authorList>
            <person name="Han C."/>
        </authorList>
    </citation>
    <scope>NUCLEOTIDE SEQUENCE [LARGE SCALE GENOMIC DNA]</scope>
    <source>
        <strain evidence="8 9">NEAU-YY265</strain>
    </source>
</reference>
<keyword evidence="3 7" id="KW-0812">Transmembrane</keyword>
<dbReference type="PANTHER" id="PTHR43652:SF6">
    <property type="entry name" value="ARGININE REPRESSOR"/>
    <property type="match status" value="1"/>
</dbReference>
<dbReference type="RefSeq" id="WP_119661903.1">
    <property type="nucleotide sequence ID" value="NZ_QUAL01000190.1"/>
</dbReference>
<feature type="transmembrane region" description="Helical" evidence="7">
    <location>
        <begin position="339"/>
        <end position="359"/>
    </location>
</feature>
<dbReference type="EMBL" id="QUAL01000190">
    <property type="protein sequence ID" value="RIQ18213.1"/>
    <property type="molecule type" value="Genomic_DNA"/>
</dbReference>
<evidence type="ECO:0000256" key="6">
    <source>
        <dbReference type="SAM" id="MobiDB-lite"/>
    </source>
</evidence>
<comment type="caution">
    <text evidence="8">The sequence shown here is derived from an EMBL/GenBank/DDBJ whole genome shotgun (WGS) entry which is preliminary data.</text>
</comment>
<feature type="compositionally biased region" description="Basic and acidic residues" evidence="6">
    <location>
        <begin position="1"/>
        <end position="23"/>
    </location>
</feature>
<feature type="transmembrane region" description="Helical" evidence="7">
    <location>
        <begin position="246"/>
        <end position="265"/>
    </location>
</feature>
<feature type="transmembrane region" description="Helical" evidence="7">
    <location>
        <begin position="189"/>
        <end position="207"/>
    </location>
</feature>
<feature type="transmembrane region" description="Helical" evidence="7">
    <location>
        <begin position="471"/>
        <end position="491"/>
    </location>
</feature>
<feature type="transmembrane region" description="Helical" evidence="7">
    <location>
        <begin position="416"/>
        <end position="435"/>
    </location>
</feature>
<feature type="transmembrane region" description="Helical" evidence="7">
    <location>
        <begin position="166"/>
        <end position="183"/>
    </location>
</feature>
<name>A0A418KL29_9ACTN</name>
<evidence type="ECO:0000256" key="5">
    <source>
        <dbReference type="ARBA" id="ARBA00023136"/>
    </source>
</evidence>
<feature type="transmembrane region" description="Helical" evidence="7">
    <location>
        <begin position="310"/>
        <end position="327"/>
    </location>
</feature>
<keyword evidence="2" id="KW-1003">Cell membrane</keyword>